<dbReference type="Pfam" id="PF05037">
    <property type="entry name" value="DUF669"/>
    <property type="match status" value="1"/>
</dbReference>
<gene>
    <name evidence="3" type="ORF">MM415A00187_0050</name>
    <name evidence="2" type="ORF">MM415B00313_0051</name>
    <name evidence="1" type="ORF">TM448A01192_0015</name>
    <name evidence="4" type="ORF">TM448B02176_0008</name>
</gene>
<dbReference type="InterPro" id="IPR007731">
    <property type="entry name" value="DUF669"/>
</dbReference>
<dbReference type="AlphaFoldDB" id="A0A6H1ZNR9"/>
<dbReference type="EMBL" id="MT141564">
    <property type="protein sequence ID" value="QJA67003.1"/>
    <property type="molecule type" value="Genomic_DNA"/>
</dbReference>
<dbReference type="EMBL" id="MT144887">
    <property type="protein sequence ID" value="QJI00949.1"/>
    <property type="molecule type" value="Genomic_DNA"/>
</dbReference>
<dbReference type="EMBL" id="MT142530">
    <property type="protein sequence ID" value="QJA84515.1"/>
    <property type="molecule type" value="Genomic_DNA"/>
</dbReference>
<reference evidence="1" key="1">
    <citation type="submission" date="2020-03" db="EMBL/GenBank/DDBJ databases">
        <title>The deep terrestrial virosphere.</title>
        <authorList>
            <person name="Holmfeldt K."/>
            <person name="Nilsson E."/>
            <person name="Simone D."/>
            <person name="Lopez-Fernandez M."/>
            <person name="Wu X."/>
            <person name="de Brujin I."/>
            <person name="Lundin D."/>
            <person name="Andersson A."/>
            <person name="Bertilsson S."/>
            <person name="Dopson M."/>
        </authorList>
    </citation>
    <scope>NUCLEOTIDE SEQUENCE</scope>
    <source>
        <strain evidence="3">MM415A00187</strain>
        <strain evidence="2">MM415B00313</strain>
        <strain evidence="1">TM448A01192</strain>
        <strain evidence="4">TM448B02176</strain>
    </source>
</reference>
<accession>A0A6H1ZNR9</accession>
<dbReference type="EMBL" id="MT144109">
    <property type="protein sequence ID" value="QJA48925.1"/>
    <property type="molecule type" value="Genomic_DNA"/>
</dbReference>
<organism evidence="1">
    <name type="scientific">viral metagenome</name>
    <dbReference type="NCBI Taxonomy" id="1070528"/>
    <lineage>
        <taxon>unclassified sequences</taxon>
        <taxon>metagenomes</taxon>
        <taxon>organismal metagenomes</taxon>
    </lineage>
</organism>
<evidence type="ECO:0000313" key="1">
    <source>
        <dbReference type="EMBL" id="QJA48925.1"/>
    </source>
</evidence>
<protein>
    <recommendedName>
        <fullName evidence="5">DUF669 domain-containing protein</fullName>
    </recommendedName>
</protein>
<proteinExistence type="predicted"/>
<evidence type="ECO:0000313" key="4">
    <source>
        <dbReference type="EMBL" id="QJI00949.1"/>
    </source>
</evidence>
<sequence>MAMNFSWKEVDDVEEFTVIPEGKYLAKIINAEIKETTKGDEYLNIELQVQDEKYMKNRIFDRIFYHTEGTRKRAKYFFKKIGLEEIIKKNKMPTLIQISGVPSFGIKVEHEEYQGKKNAKPGFYGYYRKDELEEEETKPSDDNMGEPPF</sequence>
<name>A0A6H1ZNR9_9ZZZZ</name>
<evidence type="ECO:0008006" key="5">
    <source>
        <dbReference type="Google" id="ProtNLM"/>
    </source>
</evidence>
<evidence type="ECO:0000313" key="3">
    <source>
        <dbReference type="EMBL" id="QJA84515.1"/>
    </source>
</evidence>
<evidence type="ECO:0000313" key="2">
    <source>
        <dbReference type="EMBL" id="QJA67003.1"/>
    </source>
</evidence>